<keyword evidence="3" id="KW-0963">Cytoplasm</keyword>
<dbReference type="Gene3D" id="3.40.50.1820">
    <property type="entry name" value="alpha/beta hydrolase"/>
    <property type="match status" value="1"/>
</dbReference>
<keyword evidence="6" id="KW-0539">Nucleus</keyword>
<keyword evidence="4" id="KW-0378">Hydrolase</keyword>
<dbReference type="EMBL" id="JARAOO010000009">
    <property type="protein sequence ID" value="KAJ7956298.1"/>
    <property type="molecule type" value="Genomic_DNA"/>
</dbReference>
<protein>
    <submittedName>
        <fullName evidence="9">Enhanced disease susceptibility 1</fullName>
    </submittedName>
</protein>
<dbReference type="GO" id="GO:0016787">
    <property type="term" value="F:hydrolase activity"/>
    <property type="evidence" value="ECO:0007669"/>
    <property type="project" value="UniProtKB-KW"/>
</dbReference>
<dbReference type="InterPro" id="IPR041266">
    <property type="entry name" value="EDS1_EP"/>
</dbReference>
<evidence type="ECO:0000256" key="2">
    <source>
        <dbReference type="ARBA" id="ARBA00004496"/>
    </source>
</evidence>
<accession>A0AAD7LDU1</accession>
<comment type="caution">
    <text evidence="9">The sequence shown here is derived from an EMBL/GenBank/DDBJ whole genome shotgun (WGS) entry which is preliminary data.</text>
</comment>
<evidence type="ECO:0000259" key="8">
    <source>
        <dbReference type="Pfam" id="PF18117"/>
    </source>
</evidence>
<dbReference type="GO" id="GO:0006629">
    <property type="term" value="P:lipid metabolic process"/>
    <property type="evidence" value="ECO:0007669"/>
    <property type="project" value="InterPro"/>
</dbReference>
<dbReference type="Proteomes" id="UP001163823">
    <property type="component" value="Chromosome 9"/>
</dbReference>
<dbReference type="GO" id="GO:0006952">
    <property type="term" value="P:defense response"/>
    <property type="evidence" value="ECO:0007669"/>
    <property type="project" value="UniProtKB-KW"/>
</dbReference>
<dbReference type="InterPro" id="IPR002921">
    <property type="entry name" value="Fungal_lipase-type"/>
</dbReference>
<feature type="domain" description="Fungal lipase-type" evidence="7">
    <location>
        <begin position="42"/>
        <end position="190"/>
    </location>
</feature>
<keyword evidence="10" id="KW-1185">Reference proteome</keyword>
<dbReference type="InterPro" id="IPR029058">
    <property type="entry name" value="AB_hydrolase_fold"/>
</dbReference>
<dbReference type="Pfam" id="PF18117">
    <property type="entry name" value="EDS1_EP"/>
    <property type="match status" value="1"/>
</dbReference>
<evidence type="ECO:0000256" key="1">
    <source>
        <dbReference type="ARBA" id="ARBA00004123"/>
    </source>
</evidence>
<dbReference type="CDD" id="cd00519">
    <property type="entry name" value="Lipase_3"/>
    <property type="match status" value="1"/>
</dbReference>
<gene>
    <name evidence="9" type="ORF">O6P43_022764</name>
</gene>
<feature type="domain" description="EDS1 EP" evidence="8">
    <location>
        <begin position="398"/>
        <end position="594"/>
    </location>
</feature>
<comment type="subcellular location">
    <subcellularLocation>
        <location evidence="2">Cytoplasm</location>
    </subcellularLocation>
    <subcellularLocation>
        <location evidence="1">Nucleus</location>
    </subcellularLocation>
</comment>
<dbReference type="AlphaFoldDB" id="A0AAD7LDU1"/>
<dbReference type="Pfam" id="PF01764">
    <property type="entry name" value="Lipase_3"/>
    <property type="match status" value="1"/>
</dbReference>
<reference evidence="9" key="1">
    <citation type="journal article" date="2023" name="Science">
        <title>Elucidation of the pathway for biosynthesis of saponin adjuvants from the soapbark tree.</title>
        <authorList>
            <person name="Reed J."/>
            <person name="Orme A."/>
            <person name="El-Demerdash A."/>
            <person name="Owen C."/>
            <person name="Martin L.B.B."/>
            <person name="Misra R.C."/>
            <person name="Kikuchi S."/>
            <person name="Rejzek M."/>
            <person name="Martin A.C."/>
            <person name="Harkess A."/>
            <person name="Leebens-Mack J."/>
            <person name="Louveau T."/>
            <person name="Stephenson M.J."/>
            <person name="Osbourn A."/>
        </authorList>
    </citation>
    <scope>NUCLEOTIDE SEQUENCE</scope>
    <source>
        <strain evidence="9">S10</strain>
    </source>
</reference>
<evidence type="ECO:0000256" key="5">
    <source>
        <dbReference type="ARBA" id="ARBA00022821"/>
    </source>
</evidence>
<dbReference type="PANTHER" id="PTHR47090:SF2">
    <property type="entry name" value="PROTEIN EDS1-RELATED"/>
    <property type="match status" value="1"/>
</dbReference>
<organism evidence="9 10">
    <name type="scientific">Quillaja saponaria</name>
    <name type="common">Soap bark tree</name>
    <dbReference type="NCBI Taxonomy" id="32244"/>
    <lineage>
        <taxon>Eukaryota</taxon>
        <taxon>Viridiplantae</taxon>
        <taxon>Streptophyta</taxon>
        <taxon>Embryophyta</taxon>
        <taxon>Tracheophyta</taxon>
        <taxon>Spermatophyta</taxon>
        <taxon>Magnoliopsida</taxon>
        <taxon>eudicotyledons</taxon>
        <taxon>Gunneridae</taxon>
        <taxon>Pentapetalae</taxon>
        <taxon>rosids</taxon>
        <taxon>fabids</taxon>
        <taxon>Fabales</taxon>
        <taxon>Quillajaceae</taxon>
        <taxon>Quillaja</taxon>
    </lineage>
</organism>
<dbReference type="SUPFAM" id="SSF53474">
    <property type="entry name" value="alpha/beta-Hydrolases"/>
    <property type="match status" value="1"/>
</dbReference>
<dbReference type="GO" id="GO:0005737">
    <property type="term" value="C:cytoplasm"/>
    <property type="evidence" value="ECO:0007669"/>
    <property type="project" value="UniProtKB-SubCell"/>
</dbReference>
<sequence>MAGTTLEEVIGMKKICSLAFKALRLTDKPYHVEETRSSSEIFISFQGSWSVNEWFAGNPFGETKIDLQLFPSLRSIGNDEAALVNEAFLNKFKAILGSSSLENEVQKAVTNKKKIVFTGHSSGAPIAILAALWALDKYRNPNTSQIPLLCVTFGSPLVGDRIFSHAMRREKWSDYFINFVTRYDIVPRILLAPLSSIQQNLEPILQFLNPQSQNFKNEFIGRSNETWNFYFTVMKNAATITSHAACNLMHSTNLLVETISNFIELSPYRPFGTYIFITENSKLILLKNPDAVLQLLFYSSQLSNGAEGAQVAYRSLQNHLSYETELQGSNVVYLDQLEKLPLSTEGSDGSINTALNDLGMSTRARLCLRAAGELEMQKTRNQDKIDKRINDVEKALSDLKDYKEVCEGKKVGYYDAFKLQNDEKDFRSNVRRLELAGIWDEIVEMLKRYELPDEFEGRKGWIEIGTKFRRLVEPLDISNYYRHLKNEDTGAYMKKARPKRYRYTQRWLEHAGRMPTGACSESTFWAEVEELSIKTNNNRLFEDVKKDVVQLEKELEKWIHDKVLSKDVFVKGSTFVKWWKTLPPQHQSGSCIKRFIEY</sequence>
<evidence type="ECO:0000313" key="9">
    <source>
        <dbReference type="EMBL" id="KAJ7956298.1"/>
    </source>
</evidence>
<keyword evidence="5" id="KW-0611">Plant defense</keyword>
<evidence type="ECO:0000256" key="6">
    <source>
        <dbReference type="ARBA" id="ARBA00023242"/>
    </source>
</evidence>
<dbReference type="PANTHER" id="PTHR47090">
    <property type="entry name" value="PROTEIN EDS1-RELATED"/>
    <property type="match status" value="1"/>
</dbReference>
<dbReference type="GO" id="GO:0005634">
    <property type="term" value="C:nucleus"/>
    <property type="evidence" value="ECO:0007669"/>
    <property type="project" value="UniProtKB-SubCell"/>
</dbReference>
<evidence type="ECO:0000313" key="10">
    <source>
        <dbReference type="Proteomes" id="UP001163823"/>
    </source>
</evidence>
<name>A0AAD7LDU1_QUISA</name>
<evidence type="ECO:0000256" key="3">
    <source>
        <dbReference type="ARBA" id="ARBA00022490"/>
    </source>
</evidence>
<dbReference type="InterPro" id="IPR044214">
    <property type="entry name" value="EDS1-like"/>
</dbReference>
<evidence type="ECO:0000256" key="4">
    <source>
        <dbReference type="ARBA" id="ARBA00022801"/>
    </source>
</evidence>
<proteinExistence type="predicted"/>
<evidence type="ECO:0000259" key="7">
    <source>
        <dbReference type="Pfam" id="PF01764"/>
    </source>
</evidence>